<dbReference type="HOGENOM" id="CLU_186673_0_0_9"/>
<gene>
    <name evidence="1" type="ORF">CLOBOL_03787</name>
</gene>
<name>A8RTT8_ENTBW</name>
<evidence type="ECO:0000313" key="1">
    <source>
        <dbReference type="EMBL" id="EDP15616.1"/>
    </source>
</evidence>
<sequence length="92" mass="10892">MPWMCLRGREHKKSIESSGWMNIELTERELRYLNRVVNVRLDELIERCARIRRIRSLEDIITSERFSIAESEIKVMKGVHDKIADALSDCNM</sequence>
<dbReference type="PaxDb" id="411902-CLOBOL_03787"/>
<dbReference type="AlphaFoldDB" id="A8RTT8"/>
<reference evidence="1 2" key="1">
    <citation type="submission" date="2007-08" db="EMBL/GenBank/DDBJ databases">
        <authorList>
            <person name="Fulton L."/>
            <person name="Clifton S."/>
            <person name="Fulton B."/>
            <person name="Xu J."/>
            <person name="Minx P."/>
            <person name="Pepin K.H."/>
            <person name="Johnson M."/>
            <person name="Thiruvilangam P."/>
            <person name="Bhonagiri V."/>
            <person name="Nash W.E."/>
            <person name="Mardis E.R."/>
            <person name="Wilson R.K."/>
        </authorList>
    </citation>
    <scope>NUCLEOTIDE SEQUENCE [LARGE SCALE GENOMIC DNA]</scope>
    <source>
        <strain evidence="2">ATCC BAA-613 / DSM 15670 / CCUG 46953 / JCM 12243 / WAL 16351</strain>
    </source>
</reference>
<accession>A8RTT8</accession>
<dbReference type="EMBL" id="ABCC02000033">
    <property type="protein sequence ID" value="EDP15616.1"/>
    <property type="molecule type" value="Genomic_DNA"/>
</dbReference>
<reference evidence="1 2" key="2">
    <citation type="submission" date="2007-09" db="EMBL/GenBank/DDBJ databases">
        <title>Draft genome sequence of Clostridium bolteae (ATCC BAA-613).</title>
        <authorList>
            <person name="Sudarsanam P."/>
            <person name="Ley R."/>
            <person name="Guruge J."/>
            <person name="Turnbaugh P.J."/>
            <person name="Mahowald M."/>
            <person name="Liep D."/>
            <person name="Gordon J."/>
        </authorList>
    </citation>
    <scope>NUCLEOTIDE SEQUENCE [LARGE SCALE GENOMIC DNA]</scope>
    <source>
        <strain evidence="2">ATCC BAA-613 / DSM 15670 / CCUG 46953 / JCM 12243 / WAL 16351</strain>
    </source>
</reference>
<organism evidence="1 2">
    <name type="scientific">Enterocloster bolteae (strain ATCC BAA-613 / DSM 15670 / CCUG 46953 / JCM 12243 / WAL 16351)</name>
    <name type="common">Clostridium bolteae</name>
    <dbReference type="NCBI Taxonomy" id="411902"/>
    <lineage>
        <taxon>Bacteria</taxon>
        <taxon>Bacillati</taxon>
        <taxon>Bacillota</taxon>
        <taxon>Clostridia</taxon>
        <taxon>Lachnospirales</taxon>
        <taxon>Lachnospiraceae</taxon>
        <taxon>Enterocloster</taxon>
    </lineage>
</organism>
<dbReference type="eggNOG" id="ENOG503225G">
    <property type="taxonomic scope" value="Bacteria"/>
</dbReference>
<dbReference type="Proteomes" id="UP000005396">
    <property type="component" value="Unassembled WGS sequence"/>
</dbReference>
<protein>
    <submittedName>
        <fullName evidence="1">Uncharacterized protein</fullName>
    </submittedName>
</protein>
<proteinExistence type="predicted"/>
<evidence type="ECO:0000313" key="2">
    <source>
        <dbReference type="Proteomes" id="UP000005396"/>
    </source>
</evidence>
<comment type="caution">
    <text evidence="1">The sequence shown here is derived from an EMBL/GenBank/DDBJ whole genome shotgun (WGS) entry which is preliminary data.</text>
</comment>